<gene>
    <name evidence="9" type="primary">dltB_1</name>
    <name evidence="9" type="ORF">ERS852478_02089</name>
</gene>
<dbReference type="InterPro" id="IPR028362">
    <property type="entry name" value="AlgI"/>
</dbReference>
<feature type="transmembrane region" description="Helical" evidence="8">
    <location>
        <begin position="468"/>
        <end position="490"/>
    </location>
</feature>
<evidence type="ECO:0000256" key="5">
    <source>
        <dbReference type="ARBA" id="ARBA00022989"/>
    </source>
</evidence>
<feature type="transmembrane region" description="Helical" evidence="8">
    <location>
        <begin position="7"/>
        <end position="23"/>
    </location>
</feature>
<dbReference type="PANTHER" id="PTHR13285:SF18">
    <property type="entry name" value="PROTEIN-CYSTEINE N-PALMITOYLTRANSFERASE RASP"/>
    <property type="match status" value="1"/>
</dbReference>
<evidence type="ECO:0000256" key="1">
    <source>
        <dbReference type="ARBA" id="ARBA00004651"/>
    </source>
</evidence>
<dbReference type="InterPro" id="IPR004299">
    <property type="entry name" value="MBOAT_fam"/>
</dbReference>
<keyword evidence="6 7" id="KW-0472">Membrane</keyword>
<feature type="transmembrane region" description="Helical" evidence="8">
    <location>
        <begin position="319"/>
        <end position="337"/>
    </location>
</feature>
<evidence type="ECO:0000256" key="8">
    <source>
        <dbReference type="SAM" id="Phobius"/>
    </source>
</evidence>
<reference evidence="9 10" key="1">
    <citation type="submission" date="2015-09" db="EMBL/GenBank/DDBJ databases">
        <authorList>
            <consortium name="Pathogen Informatics"/>
        </authorList>
    </citation>
    <scope>NUCLEOTIDE SEQUENCE [LARGE SCALE GENOMIC DNA]</scope>
    <source>
        <strain evidence="9 10">2789STDY5834863</strain>
    </source>
</reference>
<sequence length="503" mass="57384">MSLVSNLFLLFVAVSVLVYYIVPHKFQWLVLLCFSYIYYLAGGVRYVGFILFSTLVTWGIALAVEKAEAGGSHKSARNFLVLGLILNFGMLGVIKYTNFMIENLNALFHMNLRGMEILLPLGISFYTFQSSGYLLDVYWKRCDAERNPVKYALFVSFFPQILQGPIGRYSRLAHQLYEPHKFEGKNIIRGFERILWGFFKKMILADWAAVFVDAIFDNPDQYSGLAIFGVLFYTVQLYADFSGGMDVVIGIASMFGIELDENFKRPFFSISITDFWHRWHITLGTWMKDYVFYPVTLSKWMGKFGKWGKKVFGKKTGRTLPICLANLIVFFVVGVWHGAAWKYIVYGMYNGIIIAFSGLMAEHYRNWKKKFNITGKENWYHVFMIIRTFILVNISWFFDRADTVGQAFHMMKLSVTKFAPSQLLLIPAGKEGTAFTPYALAILAAGCIILFIVSVLQERGMKIRESLAGLSLPITVAIYFCLLASIGFFGSTAVARGFIYAQF</sequence>
<dbReference type="GO" id="GO:0042121">
    <property type="term" value="P:alginic acid biosynthetic process"/>
    <property type="evidence" value="ECO:0007669"/>
    <property type="project" value="InterPro"/>
</dbReference>
<feature type="transmembrane region" description="Helical" evidence="8">
    <location>
        <begin position="76"/>
        <end position="97"/>
    </location>
</feature>
<organism evidence="9 10">
    <name type="scientific">Blautia wexlerae</name>
    <dbReference type="NCBI Taxonomy" id="418240"/>
    <lineage>
        <taxon>Bacteria</taxon>
        <taxon>Bacillati</taxon>
        <taxon>Bacillota</taxon>
        <taxon>Clostridia</taxon>
        <taxon>Lachnospirales</taxon>
        <taxon>Lachnospiraceae</taxon>
        <taxon>Blautia</taxon>
    </lineage>
</organism>
<evidence type="ECO:0000256" key="7">
    <source>
        <dbReference type="PIRNR" id="PIRNR016636"/>
    </source>
</evidence>
<dbReference type="GO" id="GO:0005886">
    <property type="term" value="C:plasma membrane"/>
    <property type="evidence" value="ECO:0007669"/>
    <property type="project" value="UniProtKB-SubCell"/>
</dbReference>
<protein>
    <submittedName>
        <fullName evidence="9">D-alanyl-lipoteichoic acid biosynthesis protein DltB</fullName>
    </submittedName>
</protein>
<dbReference type="Proteomes" id="UP000095431">
    <property type="component" value="Unassembled WGS sequence"/>
</dbReference>
<dbReference type="PIRSF" id="PIRSF016636">
    <property type="entry name" value="AlgI_DltB"/>
    <property type="match status" value="1"/>
</dbReference>
<dbReference type="EMBL" id="CYZN01000013">
    <property type="protein sequence ID" value="CUO19177.1"/>
    <property type="molecule type" value="Genomic_DNA"/>
</dbReference>
<feature type="transmembrane region" description="Helical" evidence="8">
    <location>
        <begin position="435"/>
        <end position="456"/>
    </location>
</feature>
<evidence type="ECO:0000256" key="2">
    <source>
        <dbReference type="ARBA" id="ARBA00010323"/>
    </source>
</evidence>
<dbReference type="eggNOG" id="COG1696">
    <property type="taxonomic scope" value="Bacteria"/>
</dbReference>
<dbReference type="AlphaFoldDB" id="A0A174D1L8"/>
<comment type="subcellular location">
    <subcellularLocation>
        <location evidence="1">Cell membrane</location>
        <topology evidence="1">Multi-pass membrane protein</topology>
    </subcellularLocation>
</comment>
<evidence type="ECO:0000256" key="6">
    <source>
        <dbReference type="ARBA" id="ARBA00023136"/>
    </source>
</evidence>
<keyword evidence="7" id="KW-0808">Transferase</keyword>
<accession>A0A174D1L8</accession>
<feature type="transmembrane region" description="Helical" evidence="8">
    <location>
        <begin position="343"/>
        <end position="359"/>
    </location>
</feature>
<dbReference type="RefSeq" id="WP_055200545.1">
    <property type="nucleotide sequence ID" value="NZ_BTHH01000035.1"/>
</dbReference>
<feature type="transmembrane region" description="Helical" evidence="8">
    <location>
        <begin position="379"/>
        <end position="398"/>
    </location>
</feature>
<dbReference type="InterPro" id="IPR024194">
    <property type="entry name" value="Ac/AlaTfrase_AlgI/DltB"/>
</dbReference>
<evidence type="ECO:0000256" key="3">
    <source>
        <dbReference type="ARBA" id="ARBA00022475"/>
    </source>
</evidence>
<feature type="transmembrane region" description="Helical" evidence="8">
    <location>
        <begin position="43"/>
        <end position="64"/>
    </location>
</feature>
<evidence type="ECO:0000313" key="10">
    <source>
        <dbReference type="Proteomes" id="UP000095431"/>
    </source>
</evidence>
<dbReference type="PANTHER" id="PTHR13285">
    <property type="entry name" value="ACYLTRANSFERASE"/>
    <property type="match status" value="1"/>
</dbReference>
<keyword evidence="3 7" id="KW-1003">Cell membrane</keyword>
<comment type="similarity">
    <text evidence="2 7">Belongs to the membrane-bound acyltransferase family.</text>
</comment>
<dbReference type="Pfam" id="PF03062">
    <property type="entry name" value="MBOAT"/>
    <property type="match status" value="2"/>
</dbReference>
<keyword evidence="7" id="KW-0012">Acyltransferase</keyword>
<evidence type="ECO:0000256" key="4">
    <source>
        <dbReference type="ARBA" id="ARBA00022692"/>
    </source>
</evidence>
<keyword evidence="4 8" id="KW-0812">Transmembrane</keyword>
<feature type="transmembrane region" description="Helical" evidence="8">
    <location>
        <begin position="117"/>
        <end position="139"/>
    </location>
</feature>
<dbReference type="GO" id="GO:0016746">
    <property type="term" value="F:acyltransferase activity"/>
    <property type="evidence" value="ECO:0007669"/>
    <property type="project" value="UniProtKB-KW"/>
</dbReference>
<name>A0A174D1L8_9FIRM</name>
<evidence type="ECO:0000313" key="9">
    <source>
        <dbReference type="EMBL" id="CUO19177.1"/>
    </source>
</evidence>
<dbReference type="InterPro" id="IPR051085">
    <property type="entry name" value="MB_O-acyltransferase"/>
</dbReference>
<dbReference type="PIRSF" id="PIRSF500217">
    <property type="entry name" value="AlgI"/>
    <property type="match status" value="1"/>
</dbReference>
<proteinExistence type="inferred from homology"/>
<keyword evidence="5 8" id="KW-1133">Transmembrane helix</keyword>